<sequence length="1112" mass="124816">MPHATENGDNVVDDLDFQNVLAQINAPDGGQFDFMGRDLETGEKADDAIDFEDFDDDDLPDEEEAPTTSVVQVPEVKQDEIDLDNLFSGDLFGNDEATAEHNGRDEVDDLFGDGALSPVAENGHTTEDLFGDREHMNGIDNNAALPLTETAPDDDGDIDLFGEDPDETISHAEEDMDPATLNAWREQQALFARSAAAAGVIPGPDHIPAPPENDEELLRSLWPNFDRDSFPRFVELFRHKKAFYLGKQPSKPPKPVLPTKINLEFGLDQERIFKTGGQGTKRAHDFENLGLVSLQQVEDSPVESEEDFDAEFDDSEILPGGVTMQDLRVLCTDWDIKTVVSEADEEEEAAPQEATTVPVDETTWSLDMEEVRPTKKRKLGRDPHELLALADIEIPLLDDPGRLTSQIAKKIVIDLNDPHLLLDTRPEAILQKPKSLNVHDRDEMDANTTKRLNKRYNISNDDAYDMLKENHQSKIRSTLGNAALEHSMPALRLQWPYYKTELSTAEARSFHRPALSFRPHVSSWFKNSPVIKRKHTKGKDVKALYNSTKSLSLADNSTVLLLEYSEEVPMMMSNFGMANRVVNYYRRKNTDDPTRPKAEIGETQVLLPQDKSPFSIFGHIDPGETAPAITNTMYRAPIFSHQPKSTDFLVVKGTTQTDGSSFFLKNIENLYVVGQQFPSTDIPGPHSRKVTTVAKNRLKMLTFRLMKKDGNMQVSINQVTAHLPGSTDMQNRQKMKDFVSHNKDTKMWVPPEGPIPDSDTIRSWIQPEDVCLLESMQVGLQHLHDTGHFNAAENDDEEAEGDSSFEQQMAPWRASRNFIMASQGKAMLKLHGEGDPTGRGEGFSFIKTSMKGGFQAIGESAQEKMEKREQKETGGHSYNVARQQRAYEQSIRRIWDAQKASLSSQMEASDNDSDMDQDEEDDFNKPTPREVATPSFRRDDESMSQFSRFSSRSQRGKVLRIVRDFEDENGNVYQREQLVWDPRVIRKYMQIRHRVEAVNTQLAELQPTGNAEVDARNKKLLEAELSRLNRNKERRFAREKQKGIGRASIADSEEAGTPSKSGGTTTRKCANCGMVGHIKTNKKLCPKLNGTAPPDEGISETAFSMGPGTTSF</sequence>
<keyword evidence="5" id="KW-0808">Transferase</keyword>
<accession>B8LYS6</accession>
<keyword evidence="6" id="KW-1185">Reference proteome</keyword>
<name>B8LYS6_TALSN</name>
<dbReference type="GO" id="GO:0051123">
    <property type="term" value="P:RNA polymerase II preinitiation complex assembly"/>
    <property type="evidence" value="ECO:0007669"/>
    <property type="project" value="TreeGrafter"/>
</dbReference>
<dbReference type="HOGENOM" id="CLU_000572_1_1_1"/>
<feature type="compositionally biased region" description="Acidic residues" evidence="3">
    <location>
        <begin position="909"/>
        <end position="922"/>
    </location>
</feature>
<proteinExistence type="predicted"/>
<dbReference type="PANTHER" id="PTHR13900">
    <property type="entry name" value="TRANSCRIPTION INITIATION FACTOR TFIID"/>
    <property type="match status" value="1"/>
</dbReference>
<evidence type="ECO:0000259" key="4">
    <source>
        <dbReference type="Pfam" id="PF12157"/>
    </source>
</evidence>
<dbReference type="GO" id="GO:0016251">
    <property type="term" value="F:RNA polymerase II general transcription initiation factor activity"/>
    <property type="evidence" value="ECO:0007669"/>
    <property type="project" value="InterPro"/>
</dbReference>
<keyword evidence="2" id="KW-0539">Nucleus</keyword>
<dbReference type="FunCoup" id="B8LYS6">
    <property type="interactions" value="404"/>
</dbReference>
<dbReference type="Proteomes" id="UP000001745">
    <property type="component" value="Unassembled WGS sequence"/>
</dbReference>
<dbReference type="EC" id="2.3.1.48" evidence="5"/>
<dbReference type="OMA" id="RFINYYR"/>
<dbReference type="InterPro" id="IPR040240">
    <property type="entry name" value="TAF1"/>
</dbReference>
<feature type="compositionally biased region" description="Acidic residues" evidence="3">
    <location>
        <begin position="48"/>
        <end position="65"/>
    </location>
</feature>
<dbReference type="PhylomeDB" id="B8LYS6"/>
<dbReference type="STRING" id="441959.B8LYS6"/>
<dbReference type="GeneID" id="8108532"/>
<reference evidence="6" key="1">
    <citation type="journal article" date="2015" name="Genome Announc.">
        <title>Genome sequence of the AIDS-associated pathogen Penicillium marneffei (ATCC18224) and its near taxonomic relative Talaromyces stipitatus (ATCC10500).</title>
        <authorList>
            <person name="Nierman W.C."/>
            <person name="Fedorova-Abrams N.D."/>
            <person name="Andrianopoulos A."/>
        </authorList>
    </citation>
    <scope>NUCLEOTIDE SEQUENCE [LARGE SCALE GENOMIC DNA]</scope>
    <source>
        <strain evidence="6">ATCC 10500 / CBS 375.48 / QM 6759 / NRRL 1006</strain>
    </source>
</reference>
<feature type="compositionally biased region" description="Polar residues" evidence="3">
    <location>
        <begin position="1058"/>
        <end position="1068"/>
    </location>
</feature>
<gene>
    <name evidence="5" type="ORF">TSTA_068570</name>
</gene>
<dbReference type="RefSeq" id="XP_002340821.1">
    <property type="nucleotide sequence ID" value="XM_002340780.1"/>
</dbReference>
<dbReference type="GO" id="GO:0004402">
    <property type="term" value="F:histone acetyltransferase activity"/>
    <property type="evidence" value="ECO:0007669"/>
    <property type="project" value="InterPro"/>
</dbReference>
<feature type="compositionally biased region" description="Acidic residues" evidence="3">
    <location>
        <begin position="151"/>
        <end position="167"/>
    </location>
</feature>
<keyword evidence="5" id="KW-0012">Acyltransferase</keyword>
<evidence type="ECO:0000313" key="6">
    <source>
        <dbReference type="Proteomes" id="UP000001745"/>
    </source>
</evidence>
<feature type="region of interest" description="Disordered" evidence="3">
    <location>
        <begin position="343"/>
        <end position="369"/>
    </location>
</feature>
<feature type="compositionally biased region" description="Basic and acidic residues" evidence="3">
    <location>
        <begin position="35"/>
        <end position="47"/>
    </location>
</feature>
<protein>
    <submittedName>
        <fullName evidence="5">Transcription factor TFIID complex 145 kDa subunit, putative</fullName>
        <ecNumber evidence="5">2.3.1.48</ecNumber>
    </submittedName>
</protein>
<dbReference type="eggNOG" id="KOG0008">
    <property type="taxonomic scope" value="Eukaryota"/>
</dbReference>
<feature type="region of interest" description="Disordered" evidence="3">
    <location>
        <begin position="1087"/>
        <end position="1112"/>
    </location>
</feature>
<dbReference type="InterPro" id="IPR022591">
    <property type="entry name" value="TAF1_HAT_dom"/>
</dbReference>
<dbReference type="PANTHER" id="PTHR13900:SF0">
    <property type="entry name" value="TRANSCRIPTION INITIATION FACTOR TFIID SUBUNIT 1"/>
    <property type="match status" value="1"/>
</dbReference>
<evidence type="ECO:0000313" key="5">
    <source>
        <dbReference type="EMBL" id="EED23434.1"/>
    </source>
</evidence>
<dbReference type="AlphaFoldDB" id="B8LYS6"/>
<dbReference type="OrthoDB" id="5752at2759"/>
<dbReference type="GO" id="GO:0017025">
    <property type="term" value="F:TBP-class protein binding"/>
    <property type="evidence" value="ECO:0007669"/>
    <property type="project" value="InterPro"/>
</dbReference>
<evidence type="ECO:0000256" key="1">
    <source>
        <dbReference type="ARBA" id="ARBA00004123"/>
    </source>
</evidence>
<dbReference type="GO" id="GO:0005669">
    <property type="term" value="C:transcription factor TFIID complex"/>
    <property type="evidence" value="ECO:0007669"/>
    <property type="project" value="EnsemblFungi"/>
</dbReference>
<feature type="region of interest" description="Disordered" evidence="3">
    <location>
        <begin position="1034"/>
        <end position="1069"/>
    </location>
</feature>
<feature type="region of interest" description="Disordered" evidence="3">
    <location>
        <begin position="147"/>
        <end position="170"/>
    </location>
</feature>
<evidence type="ECO:0000256" key="2">
    <source>
        <dbReference type="ARBA" id="ARBA00023242"/>
    </source>
</evidence>
<feature type="region of interest" description="Disordered" evidence="3">
    <location>
        <begin position="27"/>
        <end position="69"/>
    </location>
</feature>
<dbReference type="VEuPathDB" id="FungiDB:TSTA_068570"/>
<feature type="domain" description="Transcription initiation factor TFIID subunit 1 histone acetyltransferase" evidence="4">
    <location>
        <begin position="456"/>
        <end position="902"/>
    </location>
</feature>
<organism evidence="5 6">
    <name type="scientific">Talaromyces stipitatus (strain ATCC 10500 / CBS 375.48 / QM 6759 / NRRL 1006)</name>
    <name type="common">Penicillium stipitatum</name>
    <dbReference type="NCBI Taxonomy" id="441959"/>
    <lineage>
        <taxon>Eukaryota</taxon>
        <taxon>Fungi</taxon>
        <taxon>Dikarya</taxon>
        <taxon>Ascomycota</taxon>
        <taxon>Pezizomycotina</taxon>
        <taxon>Eurotiomycetes</taxon>
        <taxon>Eurotiomycetidae</taxon>
        <taxon>Eurotiales</taxon>
        <taxon>Trichocomaceae</taxon>
        <taxon>Talaromyces</taxon>
        <taxon>Talaromyces sect. Talaromyces</taxon>
    </lineage>
</organism>
<evidence type="ECO:0000256" key="3">
    <source>
        <dbReference type="SAM" id="MobiDB-lite"/>
    </source>
</evidence>
<comment type="subcellular location">
    <subcellularLocation>
        <location evidence="1">Nucleus</location>
    </subcellularLocation>
</comment>
<feature type="region of interest" description="Disordered" evidence="3">
    <location>
        <begin position="899"/>
        <end position="949"/>
    </location>
</feature>
<dbReference type="InParanoid" id="B8LYS6"/>
<dbReference type="EMBL" id="EQ962652">
    <property type="protein sequence ID" value="EED23434.1"/>
    <property type="molecule type" value="Genomic_DNA"/>
</dbReference>
<dbReference type="Pfam" id="PF12157">
    <property type="entry name" value="DUF3591"/>
    <property type="match status" value="1"/>
</dbReference>